<sequence length="195" mass="22008">MHVAKELWKLAISKCSAALIVRLLTRRFIHEYDPTLESVYSFSADLEGDQVDMNLLDTAGKSRPNDSEAQWGDGFLLVVSLTCPDSVRTAIDLHSWLEAQAPGKPLVLVATKRDLVQARAVSSHELLELGDRWNCDVHETSATGDYEDVYRPFLAIAKQARALRARKLLFPNLTPEQLVVPESARRYYKTRQLTK</sequence>
<evidence type="ECO:0000313" key="2">
    <source>
        <dbReference type="Proteomes" id="UP000805193"/>
    </source>
</evidence>
<evidence type="ECO:0000313" key="1">
    <source>
        <dbReference type="EMBL" id="KAG0417230.1"/>
    </source>
</evidence>
<proteinExistence type="predicted"/>
<comment type="caution">
    <text evidence="1">The sequence shown here is derived from an EMBL/GenBank/DDBJ whole genome shotgun (WGS) entry which is preliminary data.</text>
</comment>
<reference evidence="1 2" key="1">
    <citation type="journal article" date="2020" name="Cell">
        <title>Large-Scale Comparative Analyses of Tick Genomes Elucidate Their Genetic Diversity and Vector Capacities.</title>
        <authorList>
            <consortium name="Tick Genome and Microbiome Consortium (TIGMIC)"/>
            <person name="Jia N."/>
            <person name="Wang J."/>
            <person name="Shi W."/>
            <person name="Du L."/>
            <person name="Sun Y."/>
            <person name="Zhan W."/>
            <person name="Jiang J.F."/>
            <person name="Wang Q."/>
            <person name="Zhang B."/>
            <person name="Ji P."/>
            <person name="Bell-Sakyi L."/>
            <person name="Cui X.M."/>
            <person name="Yuan T.T."/>
            <person name="Jiang B.G."/>
            <person name="Yang W.F."/>
            <person name="Lam T.T."/>
            <person name="Chang Q.C."/>
            <person name="Ding S.J."/>
            <person name="Wang X.J."/>
            <person name="Zhu J.G."/>
            <person name="Ruan X.D."/>
            <person name="Zhao L."/>
            <person name="Wei J.T."/>
            <person name="Ye R.Z."/>
            <person name="Que T.C."/>
            <person name="Du C.H."/>
            <person name="Zhou Y.H."/>
            <person name="Cheng J.X."/>
            <person name="Dai P.F."/>
            <person name="Guo W.B."/>
            <person name="Han X.H."/>
            <person name="Huang E.J."/>
            <person name="Li L.F."/>
            <person name="Wei W."/>
            <person name="Gao Y.C."/>
            <person name="Liu J.Z."/>
            <person name="Shao H.Z."/>
            <person name="Wang X."/>
            <person name="Wang C.C."/>
            <person name="Yang T.C."/>
            <person name="Huo Q.B."/>
            <person name="Li W."/>
            <person name="Chen H.Y."/>
            <person name="Chen S.E."/>
            <person name="Zhou L.G."/>
            <person name="Ni X.B."/>
            <person name="Tian J.H."/>
            <person name="Sheng Y."/>
            <person name="Liu T."/>
            <person name="Pan Y.S."/>
            <person name="Xia L.Y."/>
            <person name="Li J."/>
            <person name="Zhao F."/>
            <person name="Cao W.C."/>
        </authorList>
    </citation>
    <scope>NUCLEOTIDE SEQUENCE [LARGE SCALE GENOMIC DNA]</scope>
    <source>
        <strain evidence="1">Iper-2018</strain>
    </source>
</reference>
<organism evidence="1 2">
    <name type="scientific">Ixodes persulcatus</name>
    <name type="common">Taiga tick</name>
    <dbReference type="NCBI Taxonomy" id="34615"/>
    <lineage>
        <taxon>Eukaryota</taxon>
        <taxon>Metazoa</taxon>
        <taxon>Ecdysozoa</taxon>
        <taxon>Arthropoda</taxon>
        <taxon>Chelicerata</taxon>
        <taxon>Arachnida</taxon>
        <taxon>Acari</taxon>
        <taxon>Parasitiformes</taxon>
        <taxon>Ixodida</taxon>
        <taxon>Ixodoidea</taxon>
        <taxon>Ixodidae</taxon>
        <taxon>Ixodinae</taxon>
        <taxon>Ixodes</taxon>
    </lineage>
</organism>
<accession>A0AC60PC04</accession>
<gene>
    <name evidence="1" type="ORF">HPB47_005777</name>
</gene>
<keyword evidence="2" id="KW-1185">Reference proteome</keyword>
<protein>
    <submittedName>
        <fullName evidence="1">Uncharacterized protein</fullName>
    </submittedName>
</protein>
<name>A0AC60PC04_IXOPE</name>
<dbReference type="EMBL" id="JABSTQ010010866">
    <property type="protein sequence ID" value="KAG0417230.1"/>
    <property type="molecule type" value="Genomic_DNA"/>
</dbReference>
<dbReference type="Proteomes" id="UP000805193">
    <property type="component" value="Unassembled WGS sequence"/>
</dbReference>